<dbReference type="InterPro" id="IPR021109">
    <property type="entry name" value="Peptidase_aspartic_dom_sf"/>
</dbReference>
<evidence type="ECO:0000313" key="2">
    <source>
        <dbReference type="EMBL" id="KAL1220348.1"/>
    </source>
</evidence>
<sequence length="221" mass="24593">MPMDIAIRLGICDMKDSPIDITLADASVKTSTGLVEDLQVKVGDCLLPCDFHMPLILGRPFLATAGALVDMPSKRISLRNVDPHMFYDAIPYGCAMLSPKVVDKEIDKGHDREVNEIHSRELGLKEPKIMVKKKPRRSEVSDRPPVILTPVRKVDDTIEYKIQSGSFRSPFARVRGIITSEFKEKGQAAVDDMMGRVLRAKMLDPCEDDPSSEFSEDPPLA</sequence>
<dbReference type="EMBL" id="JBANAX010000155">
    <property type="protein sequence ID" value="KAL1220348.1"/>
    <property type="molecule type" value="Genomic_DNA"/>
</dbReference>
<dbReference type="AlphaFoldDB" id="A0ABD1BT29"/>
<reference evidence="2 3" key="1">
    <citation type="submission" date="2024-04" db="EMBL/GenBank/DDBJ databases">
        <title>Genome assembly C_amara_ONT_v2.</title>
        <authorList>
            <person name="Yant L."/>
            <person name="Moore C."/>
            <person name="Slenker M."/>
        </authorList>
    </citation>
    <scope>NUCLEOTIDE SEQUENCE [LARGE SCALE GENOMIC DNA]</scope>
    <source>
        <tissue evidence="2">Leaf</tissue>
    </source>
</reference>
<dbReference type="CDD" id="cd00303">
    <property type="entry name" value="retropepsin_like"/>
    <property type="match status" value="1"/>
</dbReference>
<feature type="region of interest" description="Disordered" evidence="1">
    <location>
        <begin position="201"/>
        <end position="221"/>
    </location>
</feature>
<name>A0ABD1BT29_CARAN</name>
<feature type="compositionally biased region" description="Acidic residues" evidence="1">
    <location>
        <begin position="205"/>
        <end position="221"/>
    </location>
</feature>
<dbReference type="PANTHER" id="PTHR33067">
    <property type="entry name" value="RNA-DIRECTED DNA POLYMERASE-RELATED"/>
    <property type="match status" value="1"/>
</dbReference>
<dbReference type="Gene3D" id="2.40.70.10">
    <property type="entry name" value="Acid Proteases"/>
    <property type="match status" value="1"/>
</dbReference>
<evidence type="ECO:0000313" key="3">
    <source>
        <dbReference type="Proteomes" id="UP001558713"/>
    </source>
</evidence>
<protein>
    <submittedName>
        <fullName evidence="2">Uncharacterized protein</fullName>
    </submittedName>
</protein>
<dbReference type="Proteomes" id="UP001558713">
    <property type="component" value="Unassembled WGS sequence"/>
</dbReference>
<proteinExistence type="predicted"/>
<comment type="caution">
    <text evidence="2">The sequence shown here is derived from an EMBL/GenBank/DDBJ whole genome shotgun (WGS) entry which is preliminary data.</text>
</comment>
<accession>A0ABD1BT29</accession>
<evidence type="ECO:0000256" key="1">
    <source>
        <dbReference type="SAM" id="MobiDB-lite"/>
    </source>
</evidence>
<keyword evidence="3" id="KW-1185">Reference proteome</keyword>
<organism evidence="2 3">
    <name type="scientific">Cardamine amara subsp. amara</name>
    <dbReference type="NCBI Taxonomy" id="228776"/>
    <lineage>
        <taxon>Eukaryota</taxon>
        <taxon>Viridiplantae</taxon>
        <taxon>Streptophyta</taxon>
        <taxon>Embryophyta</taxon>
        <taxon>Tracheophyta</taxon>
        <taxon>Spermatophyta</taxon>
        <taxon>Magnoliopsida</taxon>
        <taxon>eudicotyledons</taxon>
        <taxon>Gunneridae</taxon>
        <taxon>Pentapetalae</taxon>
        <taxon>rosids</taxon>
        <taxon>malvids</taxon>
        <taxon>Brassicales</taxon>
        <taxon>Brassicaceae</taxon>
        <taxon>Cardamineae</taxon>
        <taxon>Cardamine</taxon>
    </lineage>
</organism>
<dbReference type="PANTHER" id="PTHR33067:SF31">
    <property type="entry name" value="RNA-DIRECTED DNA POLYMERASE"/>
    <property type="match status" value="1"/>
</dbReference>
<gene>
    <name evidence="2" type="ORF">V5N11_005974</name>
</gene>